<evidence type="ECO:0000313" key="2">
    <source>
        <dbReference type="EMBL" id="QFS52436.1"/>
    </source>
</evidence>
<name>A0A5P8WJU6_9NOSO</name>
<sequence>MKNLKARAKELAHQATDYSRQAVQVSPTDREQSRILMRQAHQASKRCQVLIHEILRQQQV</sequence>
<evidence type="ECO:0000313" key="3">
    <source>
        <dbReference type="Proteomes" id="UP000326678"/>
    </source>
</evidence>
<protein>
    <submittedName>
        <fullName evidence="2">Uncharacterized protein</fullName>
    </submittedName>
</protein>
<dbReference type="Proteomes" id="UP000326678">
    <property type="component" value="Chromosome pGXM01"/>
</dbReference>
<feature type="region of interest" description="Disordered" evidence="1">
    <location>
        <begin position="1"/>
        <end position="30"/>
    </location>
</feature>
<organism evidence="2 3">
    <name type="scientific">Nostoc sphaeroides CCNUC1</name>
    <dbReference type="NCBI Taxonomy" id="2653204"/>
    <lineage>
        <taxon>Bacteria</taxon>
        <taxon>Bacillati</taxon>
        <taxon>Cyanobacteriota</taxon>
        <taxon>Cyanophyceae</taxon>
        <taxon>Nostocales</taxon>
        <taxon>Nostocaceae</taxon>
        <taxon>Nostoc</taxon>
    </lineage>
</organism>
<dbReference type="KEGG" id="nsh:GXM_09930"/>
<gene>
    <name evidence="2" type="ORF">GXM_09930</name>
</gene>
<keyword evidence="3" id="KW-1185">Reference proteome</keyword>
<dbReference type="RefSeq" id="WP_152592647.1">
    <property type="nucleotide sequence ID" value="NZ_CP045228.1"/>
</dbReference>
<proteinExistence type="predicted"/>
<dbReference type="AlphaFoldDB" id="A0A5P8WJU6"/>
<reference evidence="2 3" key="1">
    <citation type="submission" date="2019-10" db="EMBL/GenBank/DDBJ databases">
        <title>Genomic and transcriptomic insights into the perfect genentic adaptation of a filamentous nitrogen-fixing cyanobacterium to rice fields.</title>
        <authorList>
            <person name="Chen Z."/>
        </authorList>
    </citation>
    <scope>NUCLEOTIDE SEQUENCE [LARGE SCALE GENOMIC DNA]</scope>
    <source>
        <strain evidence="2">CCNUC1</strain>
    </source>
</reference>
<accession>A0A5P8WJU6</accession>
<evidence type="ECO:0000256" key="1">
    <source>
        <dbReference type="SAM" id="MobiDB-lite"/>
    </source>
</evidence>
<dbReference type="EMBL" id="CP045228">
    <property type="protein sequence ID" value="QFS52436.1"/>
    <property type="molecule type" value="Genomic_DNA"/>
</dbReference>
<feature type="compositionally biased region" description="Polar residues" evidence="1">
    <location>
        <begin position="16"/>
        <end position="27"/>
    </location>
</feature>